<proteinExistence type="predicted"/>
<protein>
    <submittedName>
        <fullName evidence="1">Uncharacterized protein</fullName>
    </submittedName>
</protein>
<evidence type="ECO:0000313" key="2">
    <source>
        <dbReference type="Proteomes" id="UP001049176"/>
    </source>
</evidence>
<accession>A0A9P7V079</accession>
<sequence>MGFYSDFMLVPTGPKTTTATSSLVSVDDLNQYNLNDNVNNTYQTPIRNDLVPASTAMERSTTSPRQEKSLLLLHFL</sequence>
<gene>
    <name evidence="1" type="ORF">E1B28_005173</name>
</gene>
<dbReference type="Proteomes" id="UP001049176">
    <property type="component" value="Chromosome 2"/>
</dbReference>
<dbReference type="EMBL" id="CM032182">
    <property type="protein sequence ID" value="KAG7097861.1"/>
    <property type="molecule type" value="Genomic_DNA"/>
</dbReference>
<dbReference type="RefSeq" id="XP_043014331.1">
    <property type="nucleotide sequence ID" value="XM_043149723.1"/>
</dbReference>
<comment type="caution">
    <text evidence="1">The sequence shown here is derived from an EMBL/GenBank/DDBJ whole genome shotgun (WGS) entry which is preliminary data.</text>
</comment>
<name>A0A9P7V079_9AGAR</name>
<keyword evidence="2" id="KW-1185">Reference proteome</keyword>
<dbReference type="GeneID" id="66074249"/>
<dbReference type="AlphaFoldDB" id="A0A9P7V079"/>
<reference evidence="1" key="1">
    <citation type="journal article" date="2021" name="Genome Biol. Evol.">
        <title>The assembled and annotated genome of the fairy-ring fungus Marasmius oreades.</title>
        <authorList>
            <person name="Hiltunen M."/>
            <person name="Ament-Velasquez S.L."/>
            <person name="Johannesson H."/>
        </authorList>
    </citation>
    <scope>NUCLEOTIDE SEQUENCE</scope>
    <source>
        <strain evidence="1">03SP1</strain>
    </source>
</reference>
<dbReference type="KEGG" id="more:E1B28_005173"/>
<evidence type="ECO:0000313" key="1">
    <source>
        <dbReference type="EMBL" id="KAG7097861.1"/>
    </source>
</evidence>
<organism evidence="1 2">
    <name type="scientific">Marasmius oreades</name>
    <name type="common">fairy-ring Marasmius</name>
    <dbReference type="NCBI Taxonomy" id="181124"/>
    <lineage>
        <taxon>Eukaryota</taxon>
        <taxon>Fungi</taxon>
        <taxon>Dikarya</taxon>
        <taxon>Basidiomycota</taxon>
        <taxon>Agaricomycotina</taxon>
        <taxon>Agaricomycetes</taxon>
        <taxon>Agaricomycetidae</taxon>
        <taxon>Agaricales</taxon>
        <taxon>Marasmiineae</taxon>
        <taxon>Marasmiaceae</taxon>
        <taxon>Marasmius</taxon>
    </lineage>
</organism>